<keyword evidence="5" id="KW-0238">DNA-binding</keyword>
<dbReference type="GO" id="GO:0008270">
    <property type="term" value="F:zinc ion binding"/>
    <property type="evidence" value="ECO:0007669"/>
    <property type="project" value="UniProtKB-KW"/>
</dbReference>
<gene>
    <name evidence="9" type="ORF">ERUC_LOCUS9101</name>
</gene>
<evidence type="ECO:0000313" key="9">
    <source>
        <dbReference type="EMBL" id="CAH8320550.1"/>
    </source>
</evidence>
<protein>
    <recommendedName>
        <fullName evidence="11">Replication factor A C-terminal domain-containing protein</fullName>
    </recommendedName>
</protein>
<evidence type="ECO:0000256" key="5">
    <source>
        <dbReference type="ARBA" id="ARBA00023125"/>
    </source>
</evidence>
<keyword evidence="3" id="KW-0863">Zinc-finger</keyword>
<dbReference type="CDD" id="cd04480">
    <property type="entry name" value="RPA1_DBD_A_like"/>
    <property type="match status" value="1"/>
</dbReference>
<dbReference type="InterPro" id="IPR013955">
    <property type="entry name" value="Rep_factor-A_C"/>
</dbReference>
<evidence type="ECO:0000259" key="7">
    <source>
        <dbReference type="Pfam" id="PF02721"/>
    </source>
</evidence>
<dbReference type="EMBL" id="CAKOAT010093710">
    <property type="protein sequence ID" value="CAH8320550.1"/>
    <property type="molecule type" value="Genomic_DNA"/>
</dbReference>
<keyword evidence="4" id="KW-0862">Zinc</keyword>
<proteinExistence type="inferred from homology"/>
<dbReference type="AlphaFoldDB" id="A0ABC8JJL2"/>
<feature type="region of interest" description="Disordered" evidence="6">
    <location>
        <begin position="426"/>
        <end position="496"/>
    </location>
</feature>
<dbReference type="InterPro" id="IPR012340">
    <property type="entry name" value="NA-bd_OB-fold"/>
</dbReference>
<evidence type="ECO:0000256" key="4">
    <source>
        <dbReference type="ARBA" id="ARBA00022833"/>
    </source>
</evidence>
<dbReference type="GO" id="GO:0003677">
    <property type="term" value="F:DNA binding"/>
    <property type="evidence" value="ECO:0007669"/>
    <property type="project" value="UniProtKB-KW"/>
</dbReference>
<reference evidence="9 10" key="1">
    <citation type="submission" date="2022-03" db="EMBL/GenBank/DDBJ databases">
        <authorList>
            <person name="Macdonald S."/>
            <person name="Ahmed S."/>
            <person name="Newling K."/>
        </authorList>
    </citation>
    <scope>NUCLEOTIDE SEQUENCE [LARGE SCALE GENOMIC DNA]</scope>
</reference>
<accession>A0ABC8JJL2</accession>
<dbReference type="Proteomes" id="UP001642260">
    <property type="component" value="Unassembled WGS sequence"/>
</dbReference>
<keyword evidence="2" id="KW-0479">Metal-binding</keyword>
<evidence type="ECO:0000313" key="10">
    <source>
        <dbReference type="Proteomes" id="UP001642260"/>
    </source>
</evidence>
<dbReference type="PANTHER" id="PTHR47165:SF4">
    <property type="entry name" value="OS03G0429900 PROTEIN"/>
    <property type="match status" value="1"/>
</dbReference>
<dbReference type="Pfam" id="PF02721">
    <property type="entry name" value="DUF223"/>
    <property type="match status" value="1"/>
</dbReference>
<evidence type="ECO:0008006" key="11">
    <source>
        <dbReference type="Google" id="ProtNLM"/>
    </source>
</evidence>
<comment type="similarity">
    <text evidence="1">Belongs to the replication factor A protein 1 family.</text>
</comment>
<dbReference type="Gene3D" id="2.40.50.140">
    <property type="entry name" value="Nucleic acid-binding proteins"/>
    <property type="match status" value="3"/>
</dbReference>
<dbReference type="InterPro" id="IPR047192">
    <property type="entry name" value="Euk_RPA1_DBD_C"/>
</dbReference>
<evidence type="ECO:0000256" key="3">
    <source>
        <dbReference type="ARBA" id="ARBA00022771"/>
    </source>
</evidence>
<evidence type="ECO:0000256" key="6">
    <source>
        <dbReference type="SAM" id="MobiDB-lite"/>
    </source>
</evidence>
<dbReference type="InterPro" id="IPR003871">
    <property type="entry name" value="RFA1B/D_OB_1st"/>
</dbReference>
<evidence type="ECO:0000256" key="2">
    <source>
        <dbReference type="ARBA" id="ARBA00022723"/>
    </source>
</evidence>
<evidence type="ECO:0000259" key="8">
    <source>
        <dbReference type="Pfam" id="PF08646"/>
    </source>
</evidence>
<keyword evidence="10" id="KW-1185">Reference proteome</keyword>
<comment type="caution">
    <text evidence="9">The sequence shown here is derived from an EMBL/GenBank/DDBJ whole genome shotgun (WGS) entry which is preliminary data.</text>
</comment>
<feature type="domain" description="Replication factor A C-terminal" evidence="8">
    <location>
        <begin position="285"/>
        <end position="408"/>
    </location>
</feature>
<dbReference type="Pfam" id="PF08646">
    <property type="entry name" value="Rep_fac-A_C"/>
    <property type="match status" value="1"/>
</dbReference>
<name>A0ABC8JJL2_ERUVS</name>
<sequence>MALLNVLLSDMRPGRCSATVEIRLLRFWEARNVRKGGELMSVDMLFIDADSTVTQGTVAATRQLRFRDRLTEGSVYTLSGFDVVRSSSNFRLCDAPLMIRFNDGTSFDKKFNPERPIPTEHFRFMPYSRLLELANTGTQLPDIIGEVNAIRSTITDRIPGAQRVMLTLRLESGENVCVSMFDSMALRFHTKFDSYEKEPRVVIATSINPKIVGGRMFLNATSGTHLYFDCDTAASKEVFDTLTGEGTDGDSGSSKVVHAQKIEPVTVSELNKFIISAEPQTIEFLCTAKVTGIQTEEGWCYIGCATCSKKLIRETASFTCAHCNEANAVAALRYRVTLTVSDESDTASFLGFDMEIAKLTCLQASEAAQIVGVGHDAQVDTDIPLSLAGVVGKTYTFQLKLNDFNFSSKHQTFTISRIFPERALAPTPTFAGHDGGQTAEMTNPGVVPQATDGELGNPHIGGNKASTSANTSDKRPQQGEADSDVDENGRKKAHVG</sequence>
<feature type="domain" description="Replication protein A 70 kDa DNA-binding subunit B/D first OB fold" evidence="7">
    <location>
        <begin position="8"/>
        <end position="107"/>
    </location>
</feature>
<evidence type="ECO:0000256" key="1">
    <source>
        <dbReference type="ARBA" id="ARBA00005690"/>
    </source>
</evidence>
<dbReference type="CDD" id="cd04476">
    <property type="entry name" value="RPA1_DBD_C"/>
    <property type="match status" value="1"/>
</dbReference>
<dbReference type="SUPFAM" id="SSF50249">
    <property type="entry name" value="Nucleic acid-binding proteins"/>
    <property type="match status" value="2"/>
</dbReference>
<organism evidence="9 10">
    <name type="scientific">Eruca vesicaria subsp. sativa</name>
    <name type="common">Garden rocket</name>
    <name type="synonym">Eruca sativa</name>
    <dbReference type="NCBI Taxonomy" id="29727"/>
    <lineage>
        <taxon>Eukaryota</taxon>
        <taxon>Viridiplantae</taxon>
        <taxon>Streptophyta</taxon>
        <taxon>Embryophyta</taxon>
        <taxon>Tracheophyta</taxon>
        <taxon>Spermatophyta</taxon>
        <taxon>Magnoliopsida</taxon>
        <taxon>eudicotyledons</taxon>
        <taxon>Gunneridae</taxon>
        <taxon>Pentapetalae</taxon>
        <taxon>rosids</taxon>
        <taxon>malvids</taxon>
        <taxon>Brassicales</taxon>
        <taxon>Brassicaceae</taxon>
        <taxon>Brassiceae</taxon>
        <taxon>Eruca</taxon>
    </lineage>
</organism>
<dbReference type="PANTHER" id="PTHR47165">
    <property type="entry name" value="OS03G0429900 PROTEIN"/>
    <property type="match status" value="1"/>
</dbReference>